<comment type="caution">
    <text evidence="2">The sequence shown here is derived from an EMBL/GenBank/DDBJ whole genome shotgun (WGS) entry which is preliminary data.</text>
</comment>
<feature type="signal peptide" evidence="1">
    <location>
        <begin position="1"/>
        <end position="19"/>
    </location>
</feature>
<protein>
    <submittedName>
        <fullName evidence="2">Uncharacterized protein</fullName>
    </submittedName>
</protein>
<feature type="chain" id="PRO_5042046424" evidence="1">
    <location>
        <begin position="20"/>
        <end position="192"/>
    </location>
</feature>
<proteinExistence type="predicted"/>
<evidence type="ECO:0000313" key="3">
    <source>
        <dbReference type="Proteomes" id="UP001240236"/>
    </source>
</evidence>
<reference evidence="2 3" key="1">
    <citation type="submission" date="2023-07" db="EMBL/GenBank/DDBJ databases">
        <title>Sequencing the genomes of 1000 actinobacteria strains.</title>
        <authorList>
            <person name="Klenk H.-P."/>
        </authorList>
    </citation>
    <scope>NUCLEOTIDE SEQUENCE [LARGE SCALE GENOMIC DNA]</scope>
    <source>
        <strain evidence="2 3">DSM 44709</strain>
    </source>
</reference>
<evidence type="ECO:0000256" key="1">
    <source>
        <dbReference type="SAM" id="SignalP"/>
    </source>
</evidence>
<dbReference type="RefSeq" id="WP_307247819.1">
    <property type="nucleotide sequence ID" value="NZ_JAUSUZ010000001.1"/>
</dbReference>
<dbReference type="Proteomes" id="UP001240236">
    <property type="component" value="Unassembled WGS sequence"/>
</dbReference>
<organism evidence="2 3">
    <name type="scientific">Catenuloplanes indicus</name>
    <dbReference type="NCBI Taxonomy" id="137267"/>
    <lineage>
        <taxon>Bacteria</taxon>
        <taxon>Bacillati</taxon>
        <taxon>Actinomycetota</taxon>
        <taxon>Actinomycetes</taxon>
        <taxon>Micromonosporales</taxon>
        <taxon>Micromonosporaceae</taxon>
        <taxon>Catenuloplanes</taxon>
    </lineage>
</organism>
<dbReference type="AlphaFoldDB" id="A0AAE3W9M8"/>
<keyword evidence="1" id="KW-0732">Signal</keyword>
<gene>
    <name evidence="2" type="ORF">J2S42_007888</name>
</gene>
<accession>A0AAE3W9M8</accession>
<evidence type="ECO:0000313" key="2">
    <source>
        <dbReference type="EMBL" id="MDQ0371219.1"/>
    </source>
</evidence>
<keyword evidence="3" id="KW-1185">Reference proteome</keyword>
<sequence length="192" mass="19567">MRKLVLAAALSVLSVLALAAPASATPAPLSDAEMDRMIAAAAAELPAPGTPEWAARKTAPQTLALRPGSGPARNAAAAVICTAFSQVLRSTGGGFFIAVGEATSSCPAPVDYLSAKATLFFFVPDLNRWEIASYGSLGVAVPYRNPGEAVTSVASSNCRAAHFAVVGVHEARLGTARATASTESNYVLFTCG</sequence>
<name>A0AAE3W9M8_9ACTN</name>
<dbReference type="EMBL" id="JAUSUZ010000001">
    <property type="protein sequence ID" value="MDQ0371219.1"/>
    <property type="molecule type" value="Genomic_DNA"/>
</dbReference>